<dbReference type="AlphaFoldDB" id="M7TZG4"/>
<protein>
    <submittedName>
        <fullName evidence="1">Uncharacterized protein</fullName>
    </submittedName>
</protein>
<reference evidence="2" key="1">
    <citation type="journal article" date="2013" name="Genome Announc.">
        <title>Draft genome sequence of the grapevine dieback fungus Eutypa lata UCR-EL1.</title>
        <authorList>
            <person name="Blanco-Ulate B."/>
            <person name="Rolshausen P.E."/>
            <person name="Cantu D."/>
        </authorList>
    </citation>
    <scope>NUCLEOTIDE SEQUENCE [LARGE SCALE GENOMIC DNA]</scope>
    <source>
        <strain evidence="2">UCR-EL1</strain>
    </source>
</reference>
<dbReference type="EMBL" id="KB705525">
    <property type="protein sequence ID" value="EMR72060.1"/>
    <property type="molecule type" value="Genomic_DNA"/>
</dbReference>
<name>M7TZG4_EUTLA</name>
<evidence type="ECO:0000313" key="1">
    <source>
        <dbReference type="EMBL" id="EMR72060.1"/>
    </source>
</evidence>
<gene>
    <name evidence="1" type="ORF">UCREL1_897</name>
</gene>
<sequence length="69" mass="8195">MQQSGRARAIRLDKRNADLERENDRLRHLYRLLGEMPETEAREVLRRVRAAEDPLAFETKRFKSGIEKT</sequence>
<dbReference type="HOGENOM" id="CLU_2775934_0_0_1"/>
<dbReference type="KEGG" id="ela:UCREL1_897"/>
<keyword evidence="2" id="KW-1185">Reference proteome</keyword>
<organism evidence="1 2">
    <name type="scientific">Eutypa lata (strain UCR-EL1)</name>
    <name type="common">Grapevine dieback disease fungus</name>
    <name type="synonym">Eutypa armeniacae</name>
    <dbReference type="NCBI Taxonomy" id="1287681"/>
    <lineage>
        <taxon>Eukaryota</taxon>
        <taxon>Fungi</taxon>
        <taxon>Dikarya</taxon>
        <taxon>Ascomycota</taxon>
        <taxon>Pezizomycotina</taxon>
        <taxon>Sordariomycetes</taxon>
        <taxon>Xylariomycetidae</taxon>
        <taxon>Xylariales</taxon>
        <taxon>Diatrypaceae</taxon>
        <taxon>Eutypa</taxon>
    </lineage>
</organism>
<evidence type="ECO:0000313" key="2">
    <source>
        <dbReference type="Proteomes" id="UP000012174"/>
    </source>
</evidence>
<accession>M7TZG4</accession>
<proteinExistence type="predicted"/>
<dbReference type="Proteomes" id="UP000012174">
    <property type="component" value="Unassembled WGS sequence"/>
</dbReference>